<dbReference type="GO" id="GO:0008823">
    <property type="term" value="F:cupric reductase (NADH) activity"/>
    <property type="evidence" value="ECO:0007669"/>
    <property type="project" value="TreeGrafter"/>
</dbReference>
<dbReference type="InterPro" id="IPR051267">
    <property type="entry name" value="STEAP_metalloreductase"/>
</dbReference>
<proteinExistence type="predicted"/>
<dbReference type="Proteomes" id="UP000187283">
    <property type="component" value="Unassembled WGS sequence"/>
</dbReference>
<evidence type="ECO:0000313" key="6">
    <source>
        <dbReference type="Proteomes" id="UP000187283"/>
    </source>
</evidence>
<keyword evidence="2" id="KW-1133">Transmembrane helix</keyword>
<feature type="transmembrane region" description="Helical" evidence="2">
    <location>
        <begin position="385"/>
        <end position="406"/>
    </location>
</feature>
<dbReference type="EMBL" id="LSSN01003821">
    <property type="protein sequence ID" value="OMJ12737.1"/>
    <property type="molecule type" value="Genomic_DNA"/>
</dbReference>
<feature type="transmembrane region" description="Helical" evidence="2">
    <location>
        <begin position="345"/>
        <end position="365"/>
    </location>
</feature>
<dbReference type="PANTHER" id="PTHR14239">
    <property type="entry name" value="DUDULIN-RELATED"/>
    <property type="match status" value="1"/>
</dbReference>
<keyword evidence="2" id="KW-0812">Transmembrane</keyword>
<dbReference type="SUPFAM" id="SSF51735">
    <property type="entry name" value="NAD(P)-binding Rossmann-fold domains"/>
    <property type="match status" value="1"/>
</dbReference>
<feature type="region of interest" description="Disordered" evidence="1">
    <location>
        <begin position="106"/>
        <end position="130"/>
    </location>
</feature>
<dbReference type="GO" id="GO:0005886">
    <property type="term" value="C:plasma membrane"/>
    <property type="evidence" value="ECO:0007669"/>
    <property type="project" value="TreeGrafter"/>
</dbReference>
<keyword evidence="6" id="KW-1185">Reference proteome</keyword>
<dbReference type="GO" id="GO:0015677">
    <property type="term" value="P:copper ion import"/>
    <property type="evidence" value="ECO:0007669"/>
    <property type="project" value="TreeGrafter"/>
</dbReference>
<dbReference type="AlphaFoldDB" id="A0A1R1XDN2"/>
<evidence type="ECO:0000256" key="2">
    <source>
        <dbReference type="SAM" id="Phobius"/>
    </source>
</evidence>
<dbReference type="OrthoDB" id="5531758at2759"/>
<protein>
    <submittedName>
        <fullName evidence="3">Metalloreductase STEAP4</fullName>
    </submittedName>
</protein>
<evidence type="ECO:0000313" key="3">
    <source>
        <dbReference type="EMBL" id="OMJ12737.1"/>
    </source>
</evidence>
<accession>A0A1R1XDN2</accession>
<sequence>MNDKDDERQLLEENKNIRETDIFGNEFKQYTPANSETAVLPSTSRRGNRIGSGVAIRRTFSQIRSKVQFSDICVIGYGQFGKQISYRLAISGFKVNIGTRACENGRADVSGSGGGGRDGDTNNNINESYRGSFAKGASGGGIPSFSEDYISPPTAPTSYENAILQTRSKLVILAIPHTEHYNFCRIMLPLLDGYTIVDVSNYSLRFGHKSKLRPGREKFKRRSDDVLAELKGNGSHYRKKSCRDSDDYYFDFLGNDCYEFSLAERIQSLLPKSYVVKALSNISAIELSNPYNNAVLSTPVASNSAFAAQRVCYMLREIGVVPVLSGLLTSSADIEYRSFELFSKWSVPGVVSSIIFTLMFILTTLREQIYTSTVGNNFYLIKTVSMSFSSTGISVLSLTFLPALIVKIRVLINKRVCLNESSYLSSWLDYRLQIEQGTAGFPTEREAIHSVGHEYYPASYRHYNSTWKPPSFVNEAADNYNKNFDNFIKAK</sequence>
<keyword evidence="2" id="KW-0472">Membrane</keyword>
<dbReference type="STRING" id="133412.A0A1R1XDN2"/>
<dbReference type="PANTHER" id="PTHR14239:SF0">
    <property type="entry name" value="F420-DEPENDENT NADP REDUCTASE"/>
    <property type="match status" value="1"/>
</dbReference>
<organism evidence="3 6">
    <name type="scientific">Smittium culicis</name>
    <dbReference type="NCBI Taxonomy" id="133412"/>
    <lineage>
        <taxon>Eukaryota</taxon>
        <taxon>Fungi</taxon>
        <taxon>Fungi incertae sedis</taxon>
        <taxon>Zoopagomycota</taxon>
        <taxon>Kickxellomycotina</taxon>
        <taxon>Harpellomycetes</taxon>
        <taxon>Harpellales</taxon>
        <taxon>Legeriomycetaceae</taxon>
        <taxon>Smittium</taxon>
    </lineage>
</organism>
<comment type="caution">
    <text evidence="3">The sequence shown here is derived from an EMBL/GenBank/DDBJ whole genome shotgun (WGS) entry which is preliminary data.</text>
</comment>
<evidence type="ECO:0000256" key="1">
    <source>
        <dbReference type="SAM" id="MobiDB-lite"/>
    </source>
</evidence>
<evidence type="ECO:0000313" key="5">
    <source>
        <dbReference type="EMBL" id="OMJ18691.1"/>
    </source>
</evidence>
<dbReference type="InterPro" id="IPR036291">
    <property type="entry name" value="NAD(P)-bd_dom_sf"/>
</dbReference>
<dbReference type="Gene3D" id="3.40.50.720">
    <property type="entry name" value="NAD(P)-binding Rossmann-like Domain"/>
    <property type="match status" value="1"/>
</dbReference>
<dbReference type="GO" id="GO:0052851">
    <property type="term" value="F:ferric-chelate reductase (NADPH) activity"/>
    <property type="evidence" value="ECO:0007669"/>
    <property type="project" value="TreeGrafter"/>
</dbReference>
<name>A0A1R1XDN2_9FUNG</name>
<evidence type="ECO:0000313" key="4">
    <source>
        <dbReference type="EMBL" id="OMJ17752.1"/>
    </source>
</evidence>
<dbReference type="EMBL" id="LSSN01001676">
    <property type="protein sequence ID" value="OMJ18691.1"/>
    <property type="molecule type" value="Genomic_DNA"/>
</dbReference>
<dbReference type="EMBL" id="LSSN01001948">
    <property type="protein sequence ID" value="OMJ17752.1"/>
    <property type="molecule type" value="Genomic_DNA"/>
</dbReference>
<reference evidence="3 6" key="1">
    <citation type="submission" date="2017-01" db="EMBL/GenBank/DDBJ databases">
        <authorList>
            <person name="Mah S.A."/>
            <person name="Swanson W.J."/>
            <person name="Moy G.W."/>
            <person name="Vacquier V.D."/>
        </authorList>
    </citation>
    <scope>NUCLEOTIDE SEQUENCE [LARGE SCALE GENOMIC DNA]</scope>
    <source>
        <strain evidence="3 6">GSMNP</strain>
    </source>
</reference>
<gene>
    <name evidence="5" type="ORF">AYI70_g5207</name>
    <name evidence="4" type="ORF">AYI70_g5762</name>
    <name evidence="3" type="ORF">AYI70_g8933</name>
</gene>